<name>U6LWG9_EIMMA</name>
<keyword evidence="2" id="KW-1185">Reference proteome</keyword>
<dbReference type="EMBL" id="HG718876">
    <property type="protein sequence ID" value="CDJ56312.1"/>
    <property type="molecule type" value="Genomic_DNA"/>
</dbReference>
<dbReference type="VEuPathDB" id="ToxoDB:EMWEY_00052020"/>
<evidence type="ECO:0000313" key="2">
    <source>
        <dbReference type="Proteomes" id="UP000030763"/>
    </source>
</evidence>
<reference evidence="1" key="2">
    <citation type="submission" date="2013-10" db="EMBL/GenBank/DDBJ databases">
        <authorList>
            <person name="Aslett M."/>
        </authorList>
    </citation>
    <scope>NUCLEOTIDE SEQUENCE [LARGE SCALE GENOMIC DNA]</scope>
    <source>
        <strain evidence="1">Weybridge</strain>
    </source>
</reference>
<dbReference type="GeneID" id="25339188"/>
<gene>
    <name evidence="1" type="ORF">EMWEY_00052020</name>
</gene>
<protein>
    <submittedName>
        <fullName evidence="1">X-Pro dipeptidyl-peptidase domain-containing protein, putative</fullName>
    </submittedName>
</protein>
<accession>U6LWG9</accession>
<organism evidence="1 2">
    <name type="scientific">Eimeria maxima</name>
    <name type="common">Coccidian parasite</name>
    <dbReference type="NCBI Taxonomy" id="5804"/>
    <lineage>
        <taxon>Eukaryota</taxon>
        <taxon>Sar</taxon>
        <taxon>Alveolata</taxon>
        <taxon>Apicomplexa</taxon>
        <taxon>Conoidasida</taxon>
        <taxon>Coccidia</taxon>
        <taxon>Eucoccidiorida</taxon>
        <taxon>Eimeriorina</taxon>
        <taxon>Eimeriidae</taxon>
        <taxon>Eimeria</taxon>
    </lineage>
</organism>
<proteinExistence type="predicted"/>
<evidence type="ECO:0000313" key="1">
    <source>
        <dbReference type="EMBL" id="CDJ56312.1"/>
    </source>
</evidence>
<dbReference type="RefSeq" id="XP_013332962.1">
    <property type="nucleotide sequence ID" value="XM_013477508.1"/>
</dbReference>
<dbReference type="OrthoDB" id="416441at2759"/>
<sequence>MTEAVSSVQFYDDFIQFNEYLYAQPSSFGITHNIMQKIAQKKVSVLAVGGFCDSATARGAIRLFSHIQENAPETRQVDKGFRV</sequence>
<dbReference type="AlphaFoldDB" id="U6LWG9"/>
<dbReference type="Proteomes" id="UP000030763">
    <property type="component" value="Unassembled WGS sequence"/>
</dbReference>
<reference evidence="1" key="1">
    <citation type="submission" date="2013-10" db="EMBL/GenBank/DDBJ databases">
        <title>Genomic analysis of the causative agents of coccidiosis in chickens.</title>
        <authorList>
            <person name="Reid A.J."/>
            <person name="Blake D."/>
            <person name="Billington K."/>
            <person name="Browne H."/>
            <person name="Dunn M."/>
            <person name="Hung S."/>
            <person name="Kawahara F."/>
            <person name="Miranda-Saavedra D."/>
            <person name="Mourier T."/>
            <person name="Nagra H."/>
            <person name="Otto T.D."/>
            <person name="Rawlings N."/>
            <person name="Sanchez A."/>
            <person name="Sanders M."/>
            <person name="Subramaniam C."/>
            <person name="Tay Y."/>
            <person name="Dear P."/>
            <person name="Doerig C."/>
            <person name="Gruber A."/>
            <person name="Parkinson J."/>
            <person name="Shirley M."/>
            <person name="Wan K.L."/>
            <person name="Berriman M."/>
            <person name="Tomley F."/>
            <person name="Pain A."/>
        </authorList>
    </citation>
    <scope>NUCLEOTIDE SEQUENCE [LARGE SCALE GENOMIC DNA]</scope>
    <source>
        <strain evidence="1">Weybridge</strain>
    </source>
</reference>